<accession>A0ABX8SA27</accession>
<evidence type="ECO:0000313" key="3">
    <source>
        <dbReference type="Proteomes" id="UP000887023"/>
    </source>
</evidence>
<organism evidence="2 3">
    <name type="scientific">Skermania pinensis</name>
    <dbReference type="NCBI Taxonomy" id="39122"/>
    <lineage>
        <taxon>Bacteria</taxon>
        <taxon>Bacillati</taxon>
        <taxon>Actinomycetota</taxon>
        <taxon>Actinomycetes</taxon>
        <taxon>Mycobacteriales</taxon>
        <taxon>Gordoniaceae</taxon>
        <taxon>Skermania</taxon>
    </lineage>
</organism>
<sequence>MGAAEAIEPDSAPTPPLIELRVDAEPTQLGVVRAVAGTIAAQADFDLDTIADIRLAVDEAASYLVVRAVPGSQLWCMFRNTGNVLAIAVSAATTGEDQSLRQSFGWHVLNTLTDYVELRHDPTGRTIVEFSLFRDPVS</sequence>
<dbReference type="GO" id="GO:0005524">
    <property type="term" value="F:ATP binding"/>
    <property type="evidence" value="ECO:0007669"/>
    <property type="project" value="UniProtKB-KW"/>
</dbReference>
<name>A0ABX8SA27_9ACTN</name>
<dbReference type="InterPro" id="IPR036890">
    <property type="entry name" value="HATPase_C_sf"/>
</dbReference>
<reference evidence="2" key="1">
    <citation type="submission" date="2021-07" db="EMBL/GenBank/DDBJ databases">
        <title>Candidatus Kaistella beijingensis sp. nov. isolated from a municipal wastewater treatment plant is involved in sludge foaming.</title>
        <authorList>
            <person name="Song Y."/>
            <person name="Liu S.-J."/>
        </authorList>
    </citation>
    <scope>NUCLEOTIDE SEQUENCE</scope>
    <source>
        <strain evidence="2">DSM 43998</strain>
    </source>
</reference>
<proteinExistence type="predicted"/>
<dbReference type="EMBL" id="CP079105">
    <property type="protein sequence ID" value="QXQ14321.1"/>
    <property type="molecule type" value="Genomic_DNA"/>
</dbReference>
<dbReference type="Proteomes" id="UP000887023">
    <property type="component" value="Chromosome"/>
</dbReference>
<dbReference type="InterPro" id="IPR003594">
    <property type="entry name" value="HATPase_dom"/>
</dbReference>
<evidence type="ECO:0000313" key="2">
    <source>
        <dbReference type="EMBL" id="QXQ14321.1"/>
    </source>
</evidence>
<evidence type="ECO:0000259" key="1">
    <source>
        <dbReference type="Pfam" id="PF13581"/>
    </source>
</evidence>
<dbReference type="Gene3D" id="3.30.565.10">
    <property type="entry name" value="Histidine kinase-like ATPase, C-terminal domain"/>
    <property type="match status" value="1"/>
</dbReference>
<keyword evidence="3" id="KW-1185">Reference proteome</keyword>
<protein>
    <submittedName>
        <fullName evidence="2">ATP-binding protein</fullName>
    </submittedName>
</protein>
<keyword evidence="2" id="KW-0547">Nucleotide-binding</keyword>
<dbReference type="RefSeq" id="WP_066466839.1">
    <property type="nucleotide sequence ID" value="NZ_CBCRUZ010000003.1"/>
</dbReference>
<dbReference type="Pfam" id="PF13581">
    <property type="entry name" value="HATPase_c_2"/>
    <property type="match status" value="1"/>
</dbReference>
<feature type="domain" description="Histidine kinase/HSP90-like ATPase" evidence="1">
    <location>
        <begin position="23"/>
        <end position="127"/>
    </location>
</feature>
<keyword evidence="2" id="KW-0067">ATP-binding</keyword>
<gene>
    <name evidence="2" type="ORF">KV203_02500</name>
</gene>